<dbReference type="InterPro" id="IPR051169">
    <property type="entry name" value="NADH-Q_oxidoreductase"/>
</dbReference>
<evidence type="ECO:0000313" key="8">
    <source>
        <dbReference type="Proteomes" id="UP000247755"/>
    </source>
</evidence>
<dbReference type="SUPFAM" id="SSF51905">
    <property type="entry name" value="FAD/NAD(P)-binding domain"/>
    <property type="match status" value="1"/>
</dbReference>
<keyword evidence="3" id="KW-0285">Flavoprotein</keyword>
<name>A0A318IPU2_BURPY</name>
<dbReference type="Gene3D" id="3.50.50.100">
    <property type="match status" value="1"/>
</dbReference>
<dbReference type="PANTHER" id="PTHR42913">
    <property type="entry name" value="APOPTOSIS-INDUCING FACTOR 1"/>
    <property type="match status" value="1"/>
</dbReference>
<dbReference type="InterPro" id="IPR036188">
    <property type="entry name" value="FAD/NAD-bd_sf"/>
</dbReference>
<dbReference type="AlphaFoldDB" id="A0A318IPU2"/>
<feature type="domain" description="FAD/NAD(P)-binding" evidence="6">
    <location>
        <begin position="21"/>
        <end position="359"/>
    </location>
</feature>
<accession>A0A318IPU2</accession>
<comment type="caution">
    <text evidence="7">The sequence shown here is derived from an EMBL/GenBank/DDBJ whole genome shotgun (WGS) entry which is preliminary data.</text>
</comment>
<gene>
    <name evidence="7" type="ORF">NA66_100374</name>
</gene>
<dbReference type="Proteomes" id="UP000247755">
    <property type="component" value="Unassembled WGS sequence"/>
</dbReference>
<proteinExistence type="inferred from homology"/>
<keyword evidence="5" id="KW-0560">Oxidoreductase</keyword>
<dbReference type="PRINTS" id="PR00411">
    <property type="entry name" value="PNDRDTASEI"/>
</dbReference>
<dbReference type="GO" id="GO:0019646">
    <property type="term" value="P:aerobic electron transport chain"/>
    <property type="evidence" value="ECO:0007669"/>
    <property type="project" value="TreeGrafter"/>
</dbReference>
<dbReference type="PANTHER" id="PTHR42913:SF3">
    <property type="entry name" value="64 KDA MITOCHONDRIAL NADH DEHYDROGENASE (EUROFUNG)"/>
    <property type="match status" value="1"/>
</dbReference>
<evidence type="ECO:0000256" key="5">
    <source>
        <dbReference type="ARBA" id="ARBA00023002"/>
    </source>
</evidence>
<dbReference type="Pfam" id="PF07992">
    <property type="entry name" value="Pyr_redox_2"/>
    <property type="match status" value="1"/>
</dbReference>
<dbReference type="PRINTS" id="PR00368">
    <property type="entry name" value="FADPNR"/>
</dbReference>
<reference evidence="7 8" key="1">
    <citation type="submission" date="2018-05" db="EMBL/GenBank/DDBJ databases">
        <title>Comparative genomics of bacterial root endophytes of switchgrass collected from native prairies over two seasons.</title>
        <authorList>
            <person name="Tang Y."/>
        </authorList>
    </citation>
    <scope>NUCLEOTIDE SEQUENCE [LARGE SCALE GENOMIC DNA]</scope>
    <source>
        <strain evidence="7 8">NFIX32</strain>
    </source>
</reference>
<dbReference type="InterPro" id="IPR023753">
    <property type="entry name" value="FAD/NAD-binding_dom"/>
</dbReference>
<sequence length="455" mass="49000">MDNITPNLATDRAPRMPRMPRIVIVGGGAGGLQLATRLGDTVGRRGQAEVVLVDRYPTHFWKPLLHEAASGHRDPASHTIEYAAQAKRHGFRFVQGALQQVDRAARTATIAGVQDADGTEILPQRELGYDDLVLAVGSVTNFFNVPGAARHALPLENLDQAEDFRRKFLAACTKANHQAEQHPAKRAAPICINVIGAGATGVELAAALRHAIQQLTTYRFKALVSARDVHIRLIEGGPRILPALDARLSAKMHAQLRALNVDVLTDTRVAEVSADAVTTATGERLESDITIWAAGVAGPAILREIGDIALNRSNQVIVTDTLQTPDDPHVYAFGDCAACPSAGASGFLPPRAQVAHQQAVYLVHAFARRVAGKPVAGFTFRDAGTVVSLGHAGAVYQADLGVRSRSLIVDGLAAIGLYKFLYRKHLFSVYGTKRALFQSLSHWLQSRNQPSIKLH</sequence>
<comment type="cofactor">
    <cofactor evidence="1">
        <name>FAD</name>
        <dbReference type="ChEBI" id="CHEBI:57692"/>
    </cofactor>
</comment>
<dbReference type="GO" id="GO:0003955">
    <property type="term" value="F:NAD(P)H dehydrogenase (quinone) activity"/>
    <property type="evidence" value="ECO:0007669"/>
    <property type="project" value="TreeGrafter"/>
</dbReference>
<comment type="similarity">
    <text evidence="2">Belongs to the NADH dehydrogenase family.</text>
</comment>
<organism evidence="7 8">
    <name type="scientific">Burkholderia pyrrocinia</name>
    <name type="common">Pseudomonas pyrrocinia</name>
    <dbReference type="NCBI Taxonomy" id="60550"/>
    <lineage>
        <taxon>Bacteria</taxon>
        <taxon>Pseudomonadati</taxon>
        <taxon>Pseudomonadota</taxon>
        <taxon>Betaproteobacteria</taxon>
        <taxon>Burkholderiales</taxon>
        <taxon>Burkholderiaceae</taxon>
        <taxon>Burkholderia</taxon>
        <taxon>Burkholderia cepacia complex</taxon>
    </lineage>
</organism>
<evidence type="ECO:0000256" key="1">
    <source>
        <dbReference type="ARBA" id="ARBA00001974"/>
    </source>
</evidence>
<protein>
    <submittedName>
        <fullName evidence="7">NADH dehydrogenase</fullName>
    </submittedName>
</protein>
<evidence type="ECO:0000313" key="7">
    <source>
        <dbReference type="EMBL" id="PXX38096.1"/>
    </source>
</evidence>
<dbReference type="RefSeq" id="WP_072438096.1">
    <property type="nucleotide sequence ID" value="NZ_QJJY01000003.1"/>
</dbReference>
<keyword evidence="4" id="KW-0274">FAD</keyword>
<evidence type="ECO:0000259" key="6">
    <source>
        <dbReference type="Pfam" id="PF07992"/>
    </source>
</evidence>
<evidence type="ECO:0000256" key="4">
    <source>
        <dbReference type="ARBA" id="ARBA00022827"/>
    </source>
</evidence>
<dbReference type="EMBL" id="QJJY01000003">
    <property type="protein sequence ID" value="PXX38096.1"/>
    <property type="molecule type" value="Genomic_DNA"/>
</dbReference>
<evidence type="ECO:0000256" key="2">
    <source>
        <dbReference type="ARBA" id="ARBA00005272"/>
    </source>
</evidence>
<evidence type="ECO:0000256" key="3">
    <source>
        <dbReference type="ARBA" id="ARBA00022630"/>
    </source>
</evidence>